<reference evidence="2" key="1">
    <citation type="submission" date="2020-02" db="EMBL/GenBank/DDBJ databases">
        <authorList>
            <person name="Meier V. D."/>
        </authorList>
    </citation>
    <scope>NUCLEOTIDE SEQUENCE</scope>
    <source>
        <strain evidence="2">AVDCRST_MAG19</strain>
    </source>
</reference>
<gene>
    <name evidence="2" type="ORF">AVDCRST_MAG19-1994</name>
</gene>
<feature type="non-terminal residue" evidence="2">
    <location>
        <position position="70"/>
    </location>
</feature>
<sequence>CHRSDVSSSCQPPPWRRLVWFLSAARSAAPRTPPRTPAWPPAPRPAPRPARSPAPTPLRPRPFRLRWSFA</sequence>
<feature type="region of interest" description="Disordered" evidence="1">
    <location>
        <begin position="27"/>
        <end position="70"/>
    </location>
</feature>
<dbReference type="AlphaFoldDB" id="A0A6J4UYS7"/>
<feature type="non-terminal residue" evidence="2">
    <location>
        <position position="1"/>
    </location>
</feature>
<dbReference type="EMBL" id="CADCWL010000088">
    <property type="protein sequence ID" value="CAA9563163.1"/>
    <property type="molecule type" value="Genomic_DNA"/>
</dbReference>
<organism evidence="2">
    <name type="scientific">uncultured Thermomicrobiales bacterium</name>
    <dbReference type="NCBI Taxonomy" id="1645740"/>
    <lineage>
        <taxon>Bacteria</taxon>
        <taxon>Pseudomonadati</taxon>
        <taxon>Thermomicrobiota</taxon>
        <taxon>Thermomicrobia</taxon>
        <taxon>Thermomicrobiales</taxon>
        <taxon>environmental samples</taxon>
    </lineage>
</organism>
<feature type="compositionally biased region" description="Pro residues" evidence="1">
    <location>
        <begin position="31"/>
        <end position="60"/>
    </location>
</feature>
<accession>A0A6J4UYS7</accession>
<evidence type="ECO:0000256" key="1">
    <source>
        <dbReference type="SAM" id="MobiDB-lite"/>
    </source>
</evidence>
<name>A0A6J4UYS7_9BACT</name>
<protein>
    <submittedName>
        <fullName evidence="2">Uncharacterized protein</fullName>
    </submittedName>
</protein>
<evidence type="ECO:0000313" key="2">
    <source>
        <dbReference type="EMBL" id="CAA9563163.1"/>
    </source>
</evidence>
<proteinExistence type="predicted"/>